<dbReference type="PANTHER" id="PTHR44757:SF2">
    <property type="entry name" value="BIOFILM ARCHITECTURE MAINTENANCE PROTEIN MBAA"/>
    <property type="match status" value="1"/>
</dbReference>
<keyword evidence="4" id="KW-1185">Reference proteome</keyword>
<evidence type="ECO:0000259" key="1">
    <source>
        <dbReference type="PROSITE" id="PS50883"/>
    </source>
</evidence>
<dbReference type="InterPro" id="IPR000160">
    <property type="entry name" value="GGDEF_dom"/>
</dbReference>
<dbReference type="PANTHER" id="PTHR44757">
    <property type="entry name" value="DIGUANYLATE CYCLASE DGCP"/>
    <property type="match status" value="1"/>
</dbReference>
<dbReference type="InterPro" id="IPR001633">
    <property type="entry name" value="EAL_dom"/>
</dbReference>
<dbReference type="InterPro" id="IPR029787">
    <property type="entry name" value="Nucleotide_cyclase"/>
</dbReference>
<protein>
    <submittedName>
        <fullName evidence="3">Diguanylate cyclase/phosphodiesterase</fullName>
    </submittedName>
</protein>
<organism evidence="3 4">
    <name type="scientific">Dokdonella immobilis</name>
    <dbReference type="NCBI Taxonomy" id="578942"/>
    <lineage>
        <taxon>Bacteria</taxon>
        <taxon>Pseudomonadati</taxon>
        <taxon>Pseudomonadota</taxon>
        <taxon>Gammaproteobacteria</taxon>
        <taxon>Lysobacterales</taxon>
        <taxon>Rhodanobacteraceae</taxon>
        <taxon>Dokdonella</taxon>
    </lineage>
</organism>
<gene>
    <name evidence="3" type="ORF">SAMN05216289_10745</name>
</gene>
<dbReference type="SMART" id="SM00052">
    <property type="entry name" value="EAL"/>
    <property type="match status" value="1"/>
</dbReference>
<dbReference type="SUPFAM" id="SSF141868">
    <property type="entry name" value="EAL domain-like"/>
    <property type="match status" value="1"/>
</dbReference>
<accession>A0A1I4X111</accession>
<evidence type="ECO:0000259" key="2">
    <source>
        <dbReference type="PROSITE" id="PS50887"/>
    </source>
</evidence>
<dbReference type="InterPro" id="IPR035919">
    <property type="entry name" value="EAL_sf"/>
</dbReference>
<dbReference type="InterPro" id="IPR043128">
    <property type="entry name" value="Rev_trsase/Diguanyl_cyclase"/>
</dbReference>
<evidence type="ECO:0000313" key="3">
    <source>
        <dbReference type="EMBL" id="SFN19684.1"/>
    </source>
</evidence>
<dbReference type="CDD" id="cd01948">
    <property type="entry name" value="EAL"/>
    <property type="match status" value="1"/>
</dbReference>
<dbReference type="NCBIfam" id="TIGR00254">
    <property type="entry name" value="GGDEF"/>
    <property type="match status" value="1"/>
</dbReference>
<dbReference type="PROSITE" id="PS50887">
    <property type="entry name" value="GGDEF"/>
    <property type="match status" value="1"/>
</dbReference>
<dbReference type="Pfam" id="PF00563">
    <property type="entry name" value="EAL"/>
    <property type="match status" value="1"/>
</dbReference>
<dbReference type="STRING" id="578942.SAMN05216289_10745"/>
<dbReference type="CDD" id="cd01949">
    <property type="entry name" value="GGDEF"/>
    <property type="match status" value="1"/>
</dbReference>
<dbReference type="Gene3D" id="3.30.70.270">
    <property type="match status" value="1"/>
</dbReference>
<feature type="domain" description="EAL" evidence="1">
    <location>
        <begin position="352"/>
        <end position="608"/>
    </location>
</feature>
<dbReference type="PROSITE" id="PS50883">
    <property type="entry name" value="EAL"/>
    <property type="match status" value="1"/>
</dbReference>
<dbReference type="SMART" id="SM00267">
    <property type="entry name" value="GGDEF"/>
    <property type="match status" value="1"/>
</dbReference>
<dbReference type="EMBL" id="FOVF01000007">
    <property type="protein sequence ID" value="SFN19684.1"/>
    <property type="molecule type" value="Genomic_DNA"/>
</dbReference>
<feature type="domain" description="GGDEF" evidence="2">
    <location>
        <begin position="205"/>
        <end position="343"/>
    </location>
</feature>
<evidence type="ECO:0000313" key="4">
    <source>
        <dbReference type="Proteomes" id="UP000198575"/>
    </source>
</evidence>
<dbReference type="Gene3D" id="3.20.20.450">
    <property type="entry name" value="EAL domain"/>
    <property type="match status" value="1"/>
</dbReference>
<dbReference type="InterPro" id="IPR052155">
    <property type="entry name" value="Biofilm_reg_signaling"/>
</dbReference>
<name>A0A1I4X111_9GAMM</name>
<dbReference type="Proteomes" id="UP000198575">
    <property type="component" value="Unassembled WGS sequence"/>
</dbReference>
<dbReference type="AlphaFoldDB" id="A0A1I4X111"/>
<dbReference type="Pfam" id="PF00990">
    <property type="entry name" value="GGDEF"/>
    <property type="match status" value="1"/>
</dbReference>
<sequence length="610" mass="68022">MQHTLKYVSIQHELGMAIGMALRLHPMLSAFSRVTLRRLGLAAIHFHFVQRHDDLSPADGSAGNPTLTHYLSVPHNASMTPIPDLPALDGNRVECAYRLEHGIEADSHFYSFNLGRIGIITLQRMQTGLEQPIIELLKPLMARLGVSCRASLEHEELLVAVAARHKAEETILFQLRHDDLTHLPNRRQLMQTLEEMRATEIANRSLGALLFLDLDRFKMVNDTLGHSVGDRLLVEVARKLERVVGERGIVHRLSGDEFVILLGNLGGDLEQARSRVDHLLEEIRAEFSDSMIAGEHRLHVTPSTGIELFPDGDCSAEQILRRADTAMYQAKLAGLNSSVYYDRQLSSDLERRREIEKDLQSALKDTAQFELHYQTQHDLDGSCIGAEALLRWHRPGRELLATDLFVSIAEETGLMLDLGRWVIDRACEDIRQLQTRALPPGFRRISINISAVQFNHADFVETLLGAIERHEVDARLVAIELTESALIRNSHGAAAKMALLHEHGIEVAVDDFGTGYSSLAYLSQLPVETIKIDQSFVRDIDSDSGNQAIVGTIIALGRALDIDLIAEGVETESERATLQRIGCTQYQGFLFSRPVPLATLIDAWLGNQCA</sequence>
<reference evidence="3 4" key="1">
    <citation type="submission" date="2016-10" db="EMBL/GenBank/DDBJ databases">
        <authorList>
            <person name="de Groot N.N."/>
        </authorList>
    </citation>
    <scope>NUCLEOTIDE SEQUENCE [LARGE SCALE GENOMIC DNA]</scope>
    <source>
        <strain evidence="3 4">CGMCC 1.7659</strain>
    </source>
</reference>
<dbReference type="OrthoDB" id="9804951at2"/>
<dbReference type="RefSeq" id="WP_139224892.1">
    <property type="nucleotide sequence ID" value="NZ_FOVF01000007.1"/>
</dbReference>
<dbReference type="SUPFAM" id="SSF55073">
    <property type="entry name" value="Nucleotide cyclase"/>
    <property type="match status" value="1"/>
</dbReference>
<proteinExistence type="predicted"/>